<reference evidence="1 2" key="1">
    <citation type="submission" date="2018-03" db="EMBL/GenBank/DDBJ databases">
        <title>Genomic Encyclopedia of Archaeal and Bacterial Type Strains, Phase II (KMG-II): from individual species to whole genera.</title>
        <authorList>
            <person name="Goeker M."/>
        </authorList>
    </citation>
    <scope>NUCLEOTIDE SEQUENCE [LARGE SCALE GENOMIC DNA]</scope>
    <source>
        <strain evidence="1 2">DSM 45348</strain>
    </source>
</reference>
<proteinExistence type="predicted"/>
<name>A0A2T0S960_9ACTN</name>
<dbReference type="AlphaFoldDB" id="A0A2T0S960"/>
<organism evidence="1 2">
    <name type="scientific">Pseudosporangium ferrugineum</name>
    <dbReference type="NCBI Taxonomy" id="439699"/>
    <lineage>
        <taxon>Bacteria</taxon>
        <taxon>Bacillati</taxon>
        <taxon>Actinomycetota</taxon>
        <taxon>Actinomycetes</taxon>
        <taxon>Micromonosporales</taxon>
        <taxon>Micromonosporaceae</taxon>
        <taxon>Pseudosporangium</taxon>
    </lineage>
</organism>
<keyword evidence="2" id="KW-1185">Reference proteome</keyword>
<dbReference type="SUPFAM" id="SSF48371">
    <property type="entry name" value="ARM repeat"/>
    <property type="match status" value="1"/>
</dbReference>
<protein>
    <submittedName>
        <fullName evidence="1">HEAT repeat protein</fullName>
    </submittedName>
</protein>
<dbReference type="Proteomes" id="UP000239209">
    <property type="component" value="Unassembled WGS sequence"/>
</dbReference>
<gene>
    <name evidence="1" type="ORF">CLV70_10594</name>
</gene>
<dbReference type="OrthoDB" id="292843at2"/>
<dbReference type="Gene3D" id="1.25.10.10">
    <property type="entry name" value="Leucine-rich Repeat Variant"/>
    <property type="match status" value="1"/>
</dbReference>
<dbReference type="EMBL" id="PVZG01000005">
    <property type="protein sequence ID" value="PRY29926.1"/>
    <property type="molecule type" value="Genomic_DNA"/>
</dbReference>
<dbReference type="InterPro" id="IPR016024">
    <property type="entry name" value="ARM-type_fold"/>
</dbReference>
<dbReference type="RefSeq" id="WP_106126614.1">
    <property type="nucleotide sequence ID" value="NZ_PVZG01000005.1"/>
</dbReference>
<dbReference type="InterPro" id="IPR011989">
    <property type="entry name" value="ARM-like"/>
</dbReference>
<sequence length="641" mass="66322">MLDELDGVDWPALHHAHGPAHDVPAMLREAALDELYGSIFARGTVYPATAAAVPFLVSLGEQGRPDFLWMVALLADPAQTAGETELVREAVRAETRRLLPLLSHAEPAIRAAAAYALAQCDVDQAVLWARWEVETDAGVRASLVPAMRLTAAITDASPSVRAAAAVTLVRDGGPFPRDPAVIEGLAVAAEAGAEVPWLRWAPADWLDVVVPAVADPGLLTRLLRSAVPETRRAAIRALTRRCEVSRSAPAVLVPLLEPVLHDPDLRDDAILALRRCGRAAARFADVLSEAAAGPPGDARPAAIETLMLVGDPRWVHLATRPPRSLLPIPCTPEVLEAVRGRLTALAGTPDGLPAIEVLCGIIARWEAAAGPAVPELLAVLPYAPAPAIRALLAVGHAAAPMIPGLRTAATRPGGLLAATTLFRLTGDPAPALRALLTARPPIPPGVVELLGPLAQPLVPEFELLLTGEAAATPAQCAAQLLAARVVIAATGDTTAALPTVHAVLTAGGPRAALAATAVAELAGDAGAALPGAAGVRGAGGWLGEMRVWEPELRSLLGDPWADVEAAGALCRLGVPAGELVPVVLAAIGRGRRTVAAIGLLRELGAQEALTRLAGSDERLLTGGADDDVVRTDEVLRDILVR</sequence>
<evidence type="ECO:0000313" key="1">
    <source>
        <dbReference type="EMBL" id="PRY29926.1"/>
    </source>
</evidence>
<accession>A0A2T0S960</accession>
<evidence type="ECO:0000313" key="2">
    <source>
        <dbReference type="Proteomes" id="UP000239209"/>
    </source>
</evidence>
<comment type="caution">
    <text evidence="1">The sequence shown here is derived from an EMBL/GenBank/DDBJ whole genome shotgun (WGS) entry which is preliminary data.</text>
</comment>